<evidence type="ECO:0000256" key="1">
    <source>
        <dbReference type="ARBA" id="ARBA00023015"/>
    </source>
</evidence>
<evidence type="ECO:0000256" key="2">
    <source>
        <dbReference type="ARBA" id="ARBA00023125"/>
    </source>
</evidence>
<dbReference type="SUPFAM" id="SSF51206">
    <property type="entry name" value="cAMP-binding domain-like"/>
    <property type="match status" value="1"/>
</dbReference>
<dbReference type="InterPro" id="IPR018490">
    <property type="entry name" value="cNMP-bd_dom_sf"/>
</dbReference>
<protein>
    <recommendedName>
        <fullName evidence="4">Cyclic nucleotide-binding domain-containing protein</fullName>
    </recommendedName>
</protein>
<dbReference type="PROSITE" id="PS51257">
    <property type="entry name" value="PROKAR_LIPOPROTEIN"/>
    <property type="match status" value="1"/>
</dbReference>
<dbReference type="Gene3D" id="2.60.120.10">
    <property type="entry name" value="Jelly Rolls"/>
    <property type="match status" value="1"/>
</dbReference>
<dbReference type="AlphaFoldDB" id="C9Y900"/>
<dbReference type="CDD" id="cd00038">
    <property type="entry name" value="CAP_ED"/>
    <property type="match status" value="1"/>
</dbReference>
<dbReference type="Pfam" id="PF13545">
    <property type="entry name" value="HTH_Crp_2"/>
    <property type="match status" value="1"/>
</dbReference>
<dbReference type="InterPro" id="IPR036390">
    <property type="entry name" value="WH_DNA-bd_sf"/>
</dbReference>
<feature type="domain" description="Cyclic nucleotide-binding" evidence="4">
    <location>
        <begin position="1"/>
        <end position="86"/>
    </location>
</feature>
<dbReference type="GO" id="GO:0006355">
    <property type="term" value="P:regulation of DNA-templated transcription"/>
    <property type="evidence" value="ECO:0007669"/>
    <property type="project" value="InterPro"/>
</dbReference>
<reference evidence="5" key="1">
    <citation type="journal article" date="2010" name="Nature">
        <title>The dynamic genome of Hydra.</title>
        <authorList>
            <person name="Chapman J.A."/>
            <person name="Kirkness E.F."/>
            <person name="Simakov O."/>
            <person name="Hampson S.E."/>
            <person name="Mitros T."/>
            <person name="Weinmaier T."/>
            <person name="Rattei T."/>
            <person name="Balasubramanian P.G."/>
            <person name="Borman J."/>
            <person name="Busam D."/>
            <person name="Disbennett K."/>
            <person name="Pfannkoch C."/>
            <person name="Sumin N."/>
            <person name="Sutton G."/>
            <person name="Viswanathan L."/>
            <person name="Walenz B."/>
            <person name="Goodstein D.M."/>
            <person name="Hellsten U."/>
            <person name="Kawashima T."/>
            <person name="Prochnik S.E."/>
            <person name="Putnam N.H."/>
            <person name="Shu S."/>
            <person name="Blumberg B."/>
            <person name="Dana C.E."/>
            <person name="Gee L."/>
            <person name="Kibler D.F."/>
            <person name="Law L."/>
            <person name="Lindgens D."/>
            <person name="Martinez D.E."/>
            <person name="Peng J."/>
            <person name="Wigge P.A."/>
            <person name="Bertulat B."/>
            <person name="Guder C."/>
            <person name="Nakamura Y."/>
            <person name="Ozbek S."/>
            <person name="Watanabe H."/>
            <person name="Khalturin K."/>
            <person name="Hemmrich G."/>
            <person name="Franke A."/>
            <person name="Augustin R."/>
            <person name="Fraune S."/>
            <person name="Hayakawa E."/>
            <person name="Hayakawa S."/>
            <person name="Hirose M."/>
            <person name="Hwang J."/>
            <person name="Ikeo K."/>
            <person name="Nishimiya-Fujisawa C."/>
            <person name="Ogura A."/>
            <person name="Takahashi T."/>
            <person name="Steinmetz P.R."/>
            <person name="Zhang X."/>
            <person name="Aufschnaiter R."/>
            <person name="Eder M.K."/>
            <person name="Gorny A.K."/>
            <person name="Salvenmoser W."/>
            <person name="Heimberg A.M."/>
            <person name="Wheeler B.M."/>
            <person name="Peterson K.J."/>
            <person name="Boettger A."/>
            <person name="Tischler P."/>
            <person name="Wolf A."/>
            <person name="Gojobori T."/>
            <person name="Remington K.A."/>
            <person name="Strausberg R.L."/>
            <person name="Venter J."/>
            <person name="Technau U."/>
            <person name="Hobmayer B."/>
            <person name="Bosch T.C."/>
            <person name="Holstein T.W."/>
            <person name="Fujisawa T."/>
            <person name="Bode H.R."/>
            <person name="David C.N."/>
            <person name="Rokhsar D.S."/>
            <person name="Steele R.E."/>
        </authorList>
    </citation>
    <scope>NUCLEOTIDE SEQUENCE</scope>
</reference>
<sequence length="232" mass="26149">MKSFEMGELIWRKGQTISHWCMIINGVVSCSFIDEEKRDIHIALFNENSWFGEHAILSEKPSFGNYRCQVSVDTLRIEAASMLEMLDTELAFASKLAKVVASRMQRTSEMLMLFRMGNPALRSVLGISQFAEALAYKSDRPPTMGIGSQVSIPINQSVLASLCGVSRSRLSIVLHSLENKGWLRLEYGTIEVLNLPTWHAFAASKRSLRLINYEPTIDELLNDLSVCLFRLS</sequence>
<evidence type="ECO:0000259" key="4">
    <source>
        <dbReference type="PROSITE" id="PS50042"/>
    </source>
</evidence>
<dbReference type="InterPro" id="IPR012318">
    <property type="entry name" value="HTH_CRP"/>
</dbReference>
<dbReference type="SUPFAM" id="SSF46785">
    <property type="entry name" value="Winged helix' DNA-binding domain"/>
    <property type="match status" value="1"/>
</dbReference>
<evidence type="ECO:0000256" key="3">
    <source>
        <dbReference type="ARBA" id="ARBA00023163"/>
    </source>
</evidence>
<organism evidence="5">
    <name type="scientific">Curvibacter symbiont subsp. Hydra magnipapillata</name>
    <dbReference type="NCBI Taxonomy" id="667019"/>
    <lineage>
        <taxon>Bacteria</taxon>
        <taxon>Pseudomonadati</taxon>
        <taxon>Pseudomonadota</taxon>
        <taxon>Betaproteobacteria</taxon>
        <taxon>Burkholderiales</taxon>
        <taxon>Comamonadaceae</taxon>
        <taxon>Curvibacter</taxon>
    </lineage>
</organism>
<dbReference type="Pfam" id="PF00027">
    <property type="entry name" value="cNMP_binding"/>
    <property type="match status" value="1"/>
</dbReference>
<dbReference type="EMBL" id="FN543104">
    <property type="protein sequence ID" value="CBA28184.1"/>
    <property type="molecule type" value="Genomic_DNA"/>
</dbReference>
<accession>C9Y900</accession>
<keyword evidence="3" id="KW-0804">Transcription</keyword>
<keyword evidence="2" id="KW-0238">DNA-binding</keyword>
<dbReference type="InterPro" id="IPR000595">
    <property type="entry name" value="cNMP-bd_dom"/>
</dbReference>
<gene>
    <name evidence="5" type="ORF">Csp_A06010</name>
</gene>
<dbReference type="PROSITE" id="PS50042">
    <property type="entry name" value="CNMP_BINDING_3"/>
    <property type="match status" value="1"/>
</dbReference>
<dbReference type="GO" id="GO:0003677">
    <property type="term" value="F:DNA binding"/>
    <property type="evidence" value="ECO:0007669"/>
    <property type="project" value="UniProtKB-KW"/>
</dbReference>
<dbReference type="InterPro" id="IPR014710">
    <property type="entry name" value="RmlC-like_jellyroll"/>
</dbReference>
<dbReference type="SMART" id="SM00419">
    <property type="entry name" value="HTH_CRP"/>
    <property type="match status" value="1"/>
</dbReference>
<name>C9Y900_CURXX</name>
<keyword evidence="1" id="KW-0805">Transcription regulation</keyword>
<proteinExistence type="predicted"/>
<evidence type="ECO:0000313" key="5">
    <source>
        <dbReference type="EMBL" id="CBA28184.1"/>
    </source>
</evidence>